<dbReference type="Proteomes" id="UP000053201">
    <property type="component" value="Unassembled WGS sequence"/>
</dbReference>
<dbReference type="Gene3D" id="1.20.120.350">
    <property type="entry name" value="Voltage-gated potassium channels. Chain C"/>
    <property type="match status" value="1"/>
</dbReference>
<evidence type="ECO:0000256" key="3">
    <source>
        <dbReference type="ARBA" id="ARBA00022989"/>
    </source>
</evidence>
<gene>
    <name evidence="8" type="ORF">SPPG_05149</name>
</gene>
<sequence length="288" mass="32583">MTLQRPSQDSGSAPSDDVPLQRKMSFRDRLPTVRMPSLGIRKPFQNSPNGKGAPTSAGRGTSVQSRMKLNMDTRRMNWIVLGLILLDFLTAQAAVYESVFDTADPPAMNKELYIASTLKTNIPHFTTARTFLFAFSLGLRILFVFEILLRVISSGPLNYIRSPCSILDAAIVIASIVVHTALPARESLLANNIIFLRFGRVYALMEAVKWDIVTRTKKDVEIMRREWDEEMGVQRQRTRTLKRQLSEHKTKLKVLTGDMGVMDAENERQVARSTSTKSKRANYDFLNE</sequence>
<feature type="domain" description="Ion transport" evidence="7">
    <location>
        <begin position="109"/>
        <end position="207"/>
    </location>
</feature>
<dbReference type="OrthoDB" id="2123575at2759"/>
<protein>
    <recommendedName>
        <fullName evidence="7">Ion transport domain-containing protein</fullName>
    </recommendedName>
</protein>
<evidence type="ECO:0000313" key="9">
    <source>
        <dbReference type="Proteomes" id="UP000053201"/>
    </source>
</evidence>
<dbReference type="RefSeq" id="XP_016607811.1">
    <property type="nucleotide sequence ID" value="XM_016753375.1"/>
</dbReference>
<keyword evidence="4 6" id="KW-0472">Membrane</keyword>
<evidence type="ECO:0000256" key="1">
    <source>
        <dbReference type="ARBA" id="ARBA00004141"/>
    </source>
</evidence>
<dbReference type="InterPro" id="IPR005821">
    <property type="entry name" value="Ion_trans_dom"/>
</dbReference>
<comment type="subcellular location">
    <subcellularLocation>
        <location evidence="1">Membrane</location>
        <topology evidence="1">Multi-pass membrane protein</topology>
    </subcellularLocation>
</comment>
<evidence type="ECO:0000256" key="2">
    <source>
        <dbReference type="ARBA" id="ARBA00022692"/>
    </source>
</evidence>
<feature type="transmembrane region" description="Helical" evidence="6">
    <location>
        <begin position="76"/>
        <end position="96"/>
    </location>
</feature>
<feature type="region of interest" description="Disordered" evidence="5">
    <location>
        <begin position="1"/>
        <end position="64"/>
    </location>
</feature>
<organism evidence="8 9">
    <name type="scientific">Spizellomyces punctatus (strain DAOM BR117)</name>
    <dbReference type="NCBI Taxonomy" id="645134"/>
    <lineage>
        <taxon>Eukaryota</taxon>
        <taxon>Fungi</taxon>
        <taxon>Fungi incertae sedis</taxon>
        <taxon>Chytridiomycota</taxon>
        <taxon>Chytridiomycota incertae sedis</taxon>
        <taxon>Chytridiomycetes</taxon>
        <taxon>Spizellomycetales</taxon>
        <taxon>Spizellomycetaceae</taxon>
        <taxon>Spizellomyces</taxon>
    </lineage>
</organism>
<dbReference type="AlphaFoldDB" id="A0A0L0HFH5"/>
<dbReference type="GeneID" id="27688547"/>
<feature type="compositionally biased region" description="Polar residues" evidence="5">
    <location>
        <begin position="1"/>
        <end position="13"/>
    </location>
</feature>
<dbReference type="InterPro" id="IPR027359">
    <property type="entry name" value="Volt_channel_dom_sf"/>
</dbReference>
<keyword evidence="3 6" id="KW-1133">Transmembrane helix</keyword>
<keyword evidence="2 6" id="KW-0812">Transmembrane</keyword>
<evidence type="ECO:0000256" key="4">
    <source>
        <dbReference type="ARBA" id="ARBA00023136"/>
    </source>
</evidence>
<keyword evidence="9" id="KW-1185">Reference proteome</keyword>
<dbReference type="EMBL" id="KQ257457">
    <property type="protein sequence ID" value="KNC99771.1"/>
    <property type="molecule type" value="Genomic_DNA"/>
</dbReference>
<accession>A0A0L0HFH5</accession>
<dbReference type="GO" id="GO:0016020">
    <property type="term" value="C:membrane"/>
    <property type="evidence" value="ECO:0007669"/>
    <property type="project" value="UniProtKB-SubCell"/>
</dbReference>
<evidence type="ECO:0000259" key="7">
    <source>
        <dbReference type="Pfam" id="PF00520"/>
    </source>
</evidence>
<proteinExistence type="predicted"/>
<feature type="transmembrane region" description="Helical" evidence="6">
    <location>
        <begin position="131"/>
        <end position="152"/>
    </location>
</feature>
<evidence type="ECO:0000256" key="5">
    <source>
        <dbReference type="SAM" id="MobiDB-lite"/>
    </source>
</evidence>
<evidence type="ECO:0000313" key="8">
    <source>
        <dbReference type="EMBL" id="KNC99771.1"/>
    </source>
</evidence>
<dbReference type="GO" id="GO:0005216">
    <property type="term" value="F:monoatomic ion channel activity"/>
    <property type="evidence" value="ECO:0007669"/>
    <property type="project" value="InterPro"/>
</dbReference>
<name>A0A0L0HFH5_SPIPD</name>
<dbReference type="InParanoid" id="A0A0L0HFH5"/>
<dbReference type="Pfam" id="PF00520">
    <property type="entry name" value="Ion_trans"/>
    <property type="match status" value="1"/>
</dbReference>
<reference evidence="8 9" key="1">
    <citation type="submission" date="2009-08" db="EMBL/GenBank/DDBJ databases">
        <title>The Genome Sequence of Spizellomyces punctatus strain DAOM BR117.</title>
        <authorList>
            <consortium name="The Broad Institute Genome Sequencing Platform"/>
            <person name="Russ C."/>
            <person name="Cuomo C."/>
            <person name="Shea T."/>
            <person name="Young S.K."/>
            <person name="Zeng Q."/>
            <person name="Koehrsen M."/>
            <person name="Haas B."/>
            <person name="Borodovsky M."/>
            <person name="Guigo R."/>
            <person name="Alvarado L."/>
            <person name="Berlin A."/>
            <person name="Bochicchio J."/>
            <person name="Borenstein D."/>
            <person name="Chapman S."/>
            <person name="Chen Z."/>
            <person name="Engels R."/>
            <person name="Freedman E."/>
            <person name="Gellesch M."/>
            <person name="Goldberg J."/>
            <person name="Griggs A."/>
            <person name="Gujja S."/>
            <person name="Heiman D."/>
            <person name="Hepburn T."/>
            <person name="Howarth C."/>
            <person name="Jen D."/>
            <person name="Larson L."/>
            <person name="Lewis B."/>
            <person name="Mehta T."/>
            <person name="Park D."/>
            <person name="Pearson M."/>
            <person name="Roberts A."/>
            <person name="Saif S."/>
            <person name="Shenoy N."/>
            <person name="Sisk P."/>
            <person name="Stolte C."/>
            <person name="Sykes S."/>
            <person name="Thomson T."/>
            <person name="Walk T."/>
            <person name="White J."/>
            <person name="Yandava C."/>
            <person name="Burger G."/>
            <person name="Gray M.W."/>
            <person name="Holland P.W.H."/>
            <person name="King N."/>
            <person name="Lang F.B.F."/>
            <person name="Roger A.J."/>
            <person name="Ruiz-Trillo I."/>
            <person name="Lander E."/>
            <person name="Nusbaum C."/>
        </authorList>
    </citation>
    <scope>NUCLEOTIDE SEQUENCE [LARGE SCALE GENOMIC DNA]</scope>
    <source>
        <strain evidence="8 9">DAOM BR117</strain>
    </source>
</reference>
<evidence type="ECO:0000256" key="6">
    <source>
        <dbReference type="SAM" id="Phobius"/>
    </source>
</evidence>
<dbReference type="VEuPathDB" id="FungiDB:SPPG_05149"/>